<evidence type="ECO:0000313" key="12">
    <source>
        <dbReference type="Proteomes" id="UP000594042"/>
    </source>
</evidence>
<dbReference type="PRINTS" id="PR00738">
    <property type="entry name" value="GLHYDRLASE20"/>
</dbReference>
<feature type="signal peptide" evidence="7">
    <location>
        <begin position="1"/>
        <end position="20"/>
    </location>
</feature>
<dbReference type="InterPro" id="IPR008979">
    <property type="entry name" value="Galactose-bd-like_sf"/>
</dbReference>
<dbReference type="GO" id="GO:0004563">
    <property type="term" value="F:beta-N-acetylhexosaminidase activity"/>
    <property type="evidence" value="ECO:0007669"/>
    <property type="project" value="UniProtKB-EC"/>
</dbReference>
<dbReference type="InterPro" id="IPR017853">
    <property type="entry name" value="GH"/>
</dbReference>
<dbReference type="RefSeq" id="WP_246469147.1">
    <property type="nucleotide sequence ID" value="NZ_AP023322.1"/>
</dbReference>
<dbReference type="Pfam" id="PF00728">
    <property type="entry name" value="Glyco_hydro_20"/>
    <property type="match status" value="1"/>
</dbReference>
<dbReference type="Pfam" id="PF02838">
    <property type="entry name" value="Glyco_hydro_20b"/>
    <property type="match status" value="1"/>
</dbReference>
<dbReference type="Pfam" id="PF13290">
    <property type="entry name" value="CHB_HEX_C_1"/>
    <property type="match status" value="1"/>
</dbReference>
<dbReference type="InterPro" id="IPR059177">
    <property type="entry name" value="GH29D-like_dom"/>
</dbReference>
<comment type="similarity">
    <text evidence="2">Belongs to the glycosyl hydrolase 20 family.</text>
</comment>
<dbReference type="SUPFAM" id="SSF49785">
    <property type="entry name" value="Galactose-binding domain-like"/>
    <property type="match status" value="1"/>
</dbReference>
<dbReference type="InterPro" id="IPR015882">
    <property type="entry name" value="HEX_bac_N"/>
</dbReference>
<feature type="domain" description="GH29D-like beta-sandwich" evidence="10">
    <location>
        <begin position="558"/>
        <end position="612"/>
    </location>
</feature>
<dbReference type="AlphaFoldDB" id="A0A7G1HQH3"/>
<dbReference type="GO" id="GO:0005975">
    <property type="term" value="P:carbohydrate metabolic process"/>
    <property type="evidence" value="ECO:0007669"/>
    <property type="project" value="InterPro"/>
</dbReference>
<sequence length="770" mass="86696">MKMRCILIAFNFLFCFSIYAGVPEKGDFLPVVPCPAEYSAGEGYFIFGPETTFGIENESQLRMVSDFVSLFRAAGFVPGVKIGDDRADVRMVTNVSLPDESYHLAVTTKKIRIEASSDAGFFYALQSLRQLLPPAVEGDGLDMAMDCRVPAVTISDRPRFGYRGLMVDVSRFFMPKQNLLRIIDAASFLKINKLHLHLVDDNGWRLEIKRYPRLTQVGAWRVKRDEPFPNRRNPERGEPVPVGGYYTQEDMKEIIRYAASRQIEIIPEIEMPAHTNSSLAAYPELACPVVDRFIGVLPGGGGKNAEIVYCAGNDSVFAFLEGVIDEVAELFPSRYIHLGGDEASKVNWAKCPKCQARMKAEHIEHIEELQSYFMTRMSSYVKSKGKEVMGWDELTNSTLPEGAIIYGWQGLGKAALKAAEQGHRFVMTPARILYLIRYQGPQWFEPLTYFGNNTLKDVYMYEPVQKEWNPAYENLLLGVQASMWTEFCSKPEDVEYQLFPRLLALSDIAWGQKNRKDWPDFLKRIDGVLPHIKEMGITCARSMYNIDHTVTPMKNRLSVELSCIRPDVEIRYTTDGTEPDASSLLYTAPLTVEGTTCIKASTFAGSEKMGQTLSLDMSWNKATGKKVLTSNEKGYVLTNGIRGSLRHTDFEWAGWYDQDASFVLDLGKKTSVSKVRLGCITNSGMAVHKPVSIRLSVSNNGKKFVPAGEIVYAPEDIFRNRTAVEDAVFEGLDVNTRYLKLEMKNPGVCPAGDVREGQKVWMYFDELMVE</sequence>
<evidence type="ECO:0000259" key="9">
    <source>
        <dbReference type="Pfam" id="PF02838"/>
    </source>
</evidence>
<dbReference type="Gene3D" id="3.30.379.10">
    <property type="entry name" value="Chitobiase/beta-hexosaminidase domain 2-like"/>
    <property type="match status" value="1"/>
</dbReference>
<dbReference type="GO" id="GO:0016020">
    <property type="term" value="C:membrane"/>
    <property type="evidence" value="ECO:0007669"/>
    <property type="project" value="TreeGrafter"/>
</dbReference>
<evidence type="ECO:0000259" key="10">
    <source>
        <dbReference type="Pfam" id="PF13290"/>
    </source>
</evidence>
<dbReference type="EMBL" id="AP023322">
    <property type="protein sequence ID" value="BCI61680.1"/>
    <property type="molecule type" value="Genomic_DNA"/>
</dbReference>
<reference evidence="12" key="1">
    <citation type="submission" date="2020-07" db="EMBL/GenBank/DDBJ databases">
        <title>Complete genome sequencing of Coprobacter sp. strain 2CBH44.</title>
        <authorList>
            <person name="Sakamoto M."/>
            <person name="Murakami T."/>
            <person name="Mori H."/>
        </authorList>
    </citation>
    <scope>NUCLEOTIDE SEQUENCE [LARGE SCALE GENOMIC DNA]</scope>
    <source>
        <strain evidence="12">2CBH44</strain>
    </source>
</reference>
<keyword evidence="7" id="KW-0732">Signal</keyword>
<name>A0A7G1HQH3_9BACT</name>
<dbReference type="PANTHER" id="PTHR22600">
    <property type="entry name" value="BETA-HEXOSAMINIDASE"/>
    <property type="match status" value="1"/>
</dbReference>
<dbReference type="Gene3D" id="2.60.120.260">
    <property type="entry name" value="Galactose-binding domain-like"/>
    <property type="match status" value="1"/>
</dbReference>
<evidence type="ECO:0000256" key="6">
    <source>
        <dbReference type="PIRSR" id="PIRSR625705-1"/>
    </source>
</evidence>
<evidence type="ECO:0000256" key="3">
    <source>
        <dbReference type="ARBA" id="ARBA00012663"/>
    </source>
</evidence>
<evidence type="ECO:0000256" key="4">
    <source>
        <dbReference type="ARBA" id="ARBA00022801"/>
    </source>
</evidence>
<evidence type="ECO:0000313" key="11">
    <source>
        <dbReference type="EMBL" id="BCI61680.1"/>
    </source>
</evidence>
<dbReference type="KEGG" id="copr:Cop2CBH44_00330"/>
<dbReference type="InterPro" id="IPR015883">
    <property type="entry name" value="Glyco_hydro_20_cat"/>
</dbReference>
<evidence type="ECO:0000259" key="8">
    <source>
        <dbReference type="Pfam" id="PF00728"/>
    </source>
</evidence>
<comment type="catalytic activity">
    <reaction evidence="1">
        <text>Hydrolysis of terminal non-reducing N-acetyl-D-hexosamine residues in N-acetyl-beta-D-hexosaminides.</text>
        <dbReference type="EC" id="3.2.1.52"/>
    </reaction>
</comment>
<dbReference type="GO" id="GO:0030203">
    <property type="term" value="P:glycosaminoglycan metabolic process"/>
    <property type="evidence" value="ECO:0007669"/>
    <property type="project" value="TreeGrafter"/>
</dbReference>
<evidence type="ECO:0000256" key="7">
    <source>
        <dbReference type="SAM" id="SignalP"/>
    </source>
</evidence>
<accession>A0A7G1HQH3</accession>
<evidence type="ECO:0000256" key="1">
    <source>
        <dbReference type="ARBA" id="ARBA00001231"/>
    </source>
</evidence>
<dbReference type="Gene3D" id="3.20.20.80">
    <property type="entry name" value="Glycosidases"/>
    <property type="match status" value="1"/>
</dbReference>
<feature type="active site" description="Proton donor" evidence="6">
    <location>
        <position position="342"/>
    </location>
</feature>
<evidence type="ECO:0000256" key="5">
    <source>
        <dbReference type="ARBA" id="ARBA00023295"/>
    </source>
</evidence>
<proteinExistence type="inferred from homology"/>
<evidence type="ECO:0000256" key="2">
    <source>
        <dbReference type="ARBA" id="ARBA00006285"/>
    </source>
</evidence>
<feature type="domain" description="Beta-hexosaminidase bacterial type N-terminal" evidence="9">
    <location>
        <begin position="30"/>
        <end position="156"/>
    </location>
</feature>
<keyword evidence="5" id="KW-0326">Glycosidase</keyword>
<dbReference type="InterPro" id="IPR025705">
    <property type="entry name" value="Beta_hexosaminidase_sua/sub"/>
</dbReference>
<keyword evidence="12" id="KW-1185">Reference proteome</keyword>
<dbReference type="InterPro" id="IPR029018">
    <property type="entry name" value="Hex-like_dom2"/>
</dbReference>
<dbReference type="SUPFAM" id="SSF55545">
    <property type="entry name" value="beta-N-acetylhexosaminidase-like domain"/>
    <property type="match status" value="1"/>
</dbReference>
<protein>
    <recommendedName>
        <fullName evidence="3">beta-N-acetylhexosaminidase</fullName>
        <ecNumber evidence="3">3.2.1.52</ecNumber>
    </recommendedName>
</protein>
<keyword evidence="4" id="KW-0378">Hydrolase</keyword>
<dbReference type="PANTHER" id="PTHR22600:SF57">
    <property type="entry name" value="BETA-N-ACETYLHEXOSAMINIDASE"/>
    <property type="match status" value="1"/>
</dbReference>
<gene>
    <name evidence="11" type="ORF">Cop2CBH44_00330</name>
</gene>
<dbReference type="SUPFAM" id="SSF51445">
    <property type="entry name" value="(Trans)glycosidases"/>
    <property type="match status" value="1"/>
</dbReference>
<feature type="domain" description="Glycoside hydrolase family 20 catalytic" evidence="8">
    <location>
        <begin position="160"/>
        <end position="512"/>
    </location>
</feature>
<dbReference type="EC" id="3.2.1.52" evidence="3"/>
<feature type="chain" id="PRO_5028937327" description="beta-N-acetylhexosaminidase" evidence="7">
    <location>
        <begin position="21"/>
        <end position="770"/>
    </location>
</feature>
<dbReference type="Proteomes" id="UP000594042">
    <property type="component" value="Chromosome"/>
</dbReference>
<organism evidence="11 12">
    <name type="scientific">Coprobacter secundus subsp. similis</name>
    <dbReference type="NCBI Taxonomy" id="2751153"/>
    <lineage>
        <taxon>Bacteria</taxon>
        <taxon>Pseudomonadati</taxon>
        <taxon>Bacteroidota</taxon>
        <taxon>Bacteroidia</taxon>
        <taxon>Bacteroidales</taxon>
        <taxon>Barnesiellaceae</taxon>
        <taxon>Coprobacter</taxon>
    </lineage>
</organism>
<dbReference type="CDD" id="cd06563">
    <property type="entry name" value="GH20_chitobiase-like"/>
    <property type="match status" value="1"/>
</dbReference>